<gene>
    <name evidence="2" type="ORF">EGYM00392_LOCUS1670</name>
</gene>
<dbReference type="PANTHER" id="PTHR28069:SF1">
    <property type="entry name" value="PROTEIN MSS51, MITOCHONDRIAL"/>
    <property type="match status" value="1"/>
</dbReference>
<evidence type="ECO:0000259" key="1">
    <source>
        <dbReference type="Pfam" id="PF20179"/>
    </source>
</evidence>
<name>A0A7S1HTE4_9EUGL</name>
<organism evidence="2">
    <name type="scientific">Eutreptiella gymnastica</name>
    <dbReference type="NCBI Taxonomy" id="73025"/>
    <lineage>
        <taxon>Eukaryota</taxon>
        <taxon>Discoba</taxon>
        <taxon>Euglenozoa</taxon>
        <taxon>Euglenida</taxon>
        <taxon>Spirocuta</taxon>
        <taxon>Euglenophyceae</taxon>
        <taxon>Eutreptiales</taxon>
        <taxon>Eutreptiaceae</taxon>
        <taxon>Eutreptiella</taxon>
    </lineage>
</organism>
<dbReference type="Pfam" id="PF20179">
    <property type="entry name" value="MSS51_C"/>
    <property type="match status" value="1"/>
</dbReference>
<evidence type="ECO:0000313" key="2">
    <source>
        <dbReference type="EMBL" id="CAD8990628.1"/>
    </source>
</evidence>
<accession>A0A7S1HTE4</accession>
<proteinExistence type="predicted"/>
<dbReference type="InterPro" id="IPR046824">
    <property type="entry name" value="Mss51-like_C"/>
</dbReference>
<dbReference type="EMBL" id="HBGA01004963">
    <property type="protein sequence ID" value="CAD8990628.1"/>
    <property type="molecule type" value="Transcribed_RNA"/>
</dbReference>
<dbReference type="PANTHER" id="PTHR28069">
    <property type="entry name" value="GH20023P"/>
    <property type="match status" value="1"/>
</dbReference>
<feature type="domain" description="Mitochondrial splicing suppressor 51-like C-terminal" evidence="1">
    <location>
        <begin position="93"/>
        <end position="261"/>
    </location>
</feature>
<dbReference type="AlphaFoldDB" id="A0A7S1HTE4"/>
<reference evidence="2" key="1">
    <citation type="submission" date="2021-01" db="EMBL/GenBank/DDBJ databases">
        <authorList>
            <person name="Corre E."/>
            <person name="Pelletier E."/>
            <person name="Niang G."/>
            <person name="Scheremetjew M."/>
            <person name="Finn R."/>
            <person name="Kale V."/>
            <person name="Holt S."/>
            <person name="Cochrane G."/>
            <person name="Meng A."/>
            <person name="Brown T."/>
            <person name="Cohen L."/>
        </authorList>
    </citation>
    <scope>NUCLEOTIDE SEQUENCE</scope>
    <source>
        <strain evidence="2">NIES-381</strain>
    </source>
</reference>
<sequence length="297" mass="33521">MDDAVLKPDQYIGTLRWGPDTEFAALPDFPKSTPPPLDHGWEDYMHTRMQSKVTNGQLTLHPATFDGLSFPLSFIWGFRQVLLSGSWNDTVGYKRGRKLFVLFLGAAERAEERLLLESNYFTEIAHYLPSFEIELHFVGPEISEQSHGRWMPLTNHMAAVCTRGTCKEGLEGLKTKCAAWRDPVPPAIVVCAFNTGFASGDARLRASWTGDIKYLIQEGFLTFFTCANDWADLKGEAQVMAILEARYVLQPQKSPFRSMSVVQEPDDKGKWYSANSFVYAVQGMQTRDKKQGLGRHI</sequence>
<protein>
    <recommendedName>
        <fullName evidence="1">Mitochondrial splicing suppressor 51-like C-terminal domain-containing protein</fullName>
    </recommendedName>
</protein>